<dbReference type="PANTHER" id="PTHR12411">
    <property type="entry name" value="CYSTEINE PROTEASE FAMILY C1-RELATED"/>
    <property type="match status" value="1"/>
</dbReference>
<reference evidence="11" key="1">
    <citation type="submission" date="2022-01" db="EMBL/GenBank/DDBJ databases">
        <authorList>
            <person name="King R."/>
        </authorList>
    </citation>
    <scope>NUCLEOTIDE SEQUENCE</scope>
</reference>
<dbReference type="SMART" id="SM00645">
    <property type="entry name" value="Pept_C1"/>
    <property type="match status" value="1"/>
</dbReference>
<dbReference type="OrthoDB" id="10253408at2759"/>
<dbReference type="InterPro" id="IPR013201">
    <property type="entry name" value="Prot_inhib_I29"/>
</dbReference>
<sequence>MRYSVSFFLAILATVSTLSDHEEWTHFKKTHGKFYKNSVEEAFRFSVFQANLRKIEEHNVKFEQGLSTFEMGMNVFGDLTTEEFLERQKLSKINRPSTSATTKNVKVEFDGNVPDAVDWRDKGALTDVKDQGQCGSCWAFSTTGAIEAAYFIKTGNLVSLSEQNLVDCASGVQGCYGCSGCWMDRAMQYTEDNGIMREEDYQYKAKDDEGCLFNVSESVLKPKEHIFVTVGSEENLKEAVARQPVSVAINTRQVFHLYKSGILNDPTCTSDDRHLDHAVLVVGYGTLNGTDYWIVKNSWGLTWGQEGYVFMSRNKNNQCGIATFAVYPVL</sequence>
<evidence type="ECO:0000313" key="11">
    <source>
        <dbReference type="EMBL" id="CAH1100866.1"/>
    </source>
</evidence>
<keyword evidence="6" id="KW-0865">Zymogen</keyword>
<gene>
    <name evidence="11" type="ORF">PSYICH_LOCUS2108</name>
</gene>
<dbReference type="PROSITE" id="PS00139">
    <property type="entry name" value="THIOL_PROTEASE_CYS"/>
    <property type="match status" value="1"/>
</dbReference>
<dbReference type="PRINTS" id="PR00705">
    <property type="entry name" value="PAPAIN"/>
</dbReference>
<evidence type="ECO:0000256" key="1">
    <source>
        <dbReference type="ARBA" id="ARBA00008455"/>
    </source>
</evidence>
<dbReference type="SUPFAM" id="SSF54001">
    <property type="entry name" value="Cysteine proteinases"/>
    <property type="match status" value="1"/>
</dbReference>
<dbReference type="Pfam" id="PF08246">
    <property type="entry name" value="Inhibitor_I29"/>
    <property type="match status" value="1"/>
</dbReference>
<dbReference type="InterPro" id="IPR000169">
    <property type="entry name" value="Pept_cys_AS"/>
</dbReference>
<dbReference type="GO" id="GO:0005767">
    <property type="term" value="C:secondary lysosome"/>
    <property type="evidence" value="ECO:0007669"/>
    <property type="project" value="UniProtKB-ARBA"/>
</dbReference>
<keyword evidence="4" id="KW-0378">Hydrolase</keyword>
<evidence type="ECO:0000256" key="7">
    <source>
        <dbReference type="ARBA" id="ARBA00023157"/>
    </source>
</evidence>
<feature type="signal peptide" evidence="8">
    <location>
        <begin position="1"/>
        <end position="17"/>
    </location>
</feature>
<evidence type="ECO:0000256" key="4">
    <source>
        <dbReference type="ARBA" id="ARBA00022801"/>
    </source>
</evidence>
<dbReference type="EMBL" id="OV651822">
    <property type="protein sequence ID" value="CAH1100866.1"/>
    <property type="molecule type" value="Genomic_DNA"/>
</dbReference>
<evidence type="ECO:0000256" key="5">
    <source>
        <dbReference type="ARBA" id="ARBA00022807"/>
    </source>
</evidence>
<evidence type="ECO:0000256" key="6">
    <source>
        <dbReference type="ARBA" id="ARBA00023145"/>
    </source>
</evidence>
<dbReference type="InterPro" id="IPR000668">
    <property type="entry name" value="Peptidase_C1A_C"/>
</dbReference>
<dbReference type="InterPro" id="IPR025660">
    <property type="entry name" value="Pept_his_AS"/>
</dbReference>
<dbReference type="GO" id="GO:0005768">
    <property type="term" value="C:endosome"/>
    <property type="evidence" value="ECO:0007669"/>
    <property type="project" value="UniProtKB-ARBA"/>
</dbReference>
<evidence type="ECO:0000259" key="9">
    <source>
        <dbReference type="SMART" id="SM00645"/>
    </source>
</evidence>
<keyword evidence="2" id="KW-0645">Protease</keyword>
<dbReference type="InterPro" id="IPR025661">
    <property type="entry name" value="Pept_asp_AS"/>
</dbReference>
<dbReference type="SMART" id="SM00848">
    <property type="entry name" value="Inhibitor_I29"/>
    <property type="match status" value="1"/>
</dbReference>
<dbReference type="FunFam" id="3.90.70.10:FF:000006">
    <property type="entry name" value="Cathepsin S"/>
    <property type="match status" value="1"/>
</dbReference>
<dbReference type="InterPro" id="IPR038765">
    <property type="entry name" value="Papain-like_cys_pep_sf"/>
</dbReference>
<keyword evidence="12" id="KW-1185">Reference proteome</keyword>
<protein>
    <submittedName>
        <fullName evidence="11">Uncharacterized protein</fullName>
    </submittedName>
</protein>
<comment type="similarity">
    <text evidence="1">Belongs to the peptidase C1 family.</text>
</comment>
<dbReference type="CDD" id="cd02248">
    <property type="entry name" value="Peptidase_C1A"/>
    <property type="match status" value="1"/>
</dbReference>
<dbReference type="FunFam" id="2.40.50.170:FF:000001">
    <property type="entry name" value="Cathepsin L1"/>
    <property type="match status" value="1"/>
</dbReference>
<dbReference type="PROSITE" id="PS00640">
    <property type="entry name" value="THIOL_PROTEASE_ASN"/>
    <property type="match status" value="1"/>
</dbReference>
<dbReference type="GO" id="GO:0006508">
    <property type="term" value="P:proteolysis"/>
    <property type="evidence" value="ECO:0007669"/>
    <property type="project" value="UniProtKB-KW"/>
</dbReference>
<dbReference type="InterPro" id="IPR013128">
    <property type="entry name" value="Peptidase_C1A"/>
</dbReference>
<evidence type="ECO:0000256" key="8">
    <source>
        <dbReference type="SAM" id="SignalP"/>
    </source>
</evidence>
<organism evidence="11 12">
    <name type="scientific">Psylliodes chrysocephalus</name>
    <dbReference type="NCBI Taxonomy" id="3402493"/>
    <lineage>
        <taxon>Eukaryota</taxon>
        <taxon>Metazoa</taxon>
        <taxon>Ecdysozoa</taxon>
        <taxon>Arthropoda</taxon>
        <taxon>Hexapoda</taxon>
        <taxon>Insecta</taxon>
        <taxon>Pterygota</taxon>
        <taxon>Neoptera</taxon>
        <taxon>Endopterygota</taxon>
        <taxon>Coleoptera</taxon>
        <taxon>Polyphaga</taxon>
        <taxon>Cucujiformia</taxon>
        <taxon>Chrysomeloidea</taxon>
        <taxon>Chrysomelidae</taxon>
        <taxon>Galerucinae</taxon>
        <taxon>Alticini</taxon>
        <taxon>Psylliodes</taxon>
    </lineage>
</organism>
<dbReference type="Proteomes" id="UP001153636">
    <property type="component" value="Chromosome 10"/>
</dbReference>
<keyword evidence="3 8" id="KW-0732">Signal</keyword>
<keyword evidence="7" id="KW-1015">Disulfide bond</keyword>
<accession>A0A9P0G7K0</accession>
<evidence type="ECO:0000256" key="2">
    <source>
        <dbReference type="ARBA" id="ARBA00022670"/>
    </source>
</evidence>
<feature type="chain" id="PRO_5040500253" evidence="8">
    <location>
        <begin position="18"/>
        <end position="330"/>
    </location>
</feature>
<dbReference type="Gene3D" id="3.90.70.10">
    <property type="entry name" value="Cysteine proteinases"/>
    <property type="match status" value="1"/>
</dbReference>
<dbReference type="InterPro" id="IPR039417">
    <property type="entry name" value="Peptidase_C1A_papain-like"/>
</dbReference>
<name>A0A9P0G7K0_9CUCU</name>
<feature type="domain" description="Cathepsin propeptide inhibitor" evidence="10">
    <location>
        <begin position="24"/>
        <end position="84"/>
    </location>
</feature>
<dbReference type="Pfam" id="PF00112">
    <property type="entry name" value="Peptidase_C1"/>
    <property type="match status" value="1"/>
</dbReference>
<evidence type="ECO:0000259" key="10">
    <source>
        <dbReference type="SMART" id="SM00848"/>
    </source>
</evidence>
<feature type="domain" description="Peptidase C1A papain C-terminal" evidence="9">
    <location>
        <begin position="113"/>
        <end position="329"/>
    </location>
</feature>
<dbReference type="GO" id="GO:0008234">
    <property type="term" value="F:cysteine-type peptidase activity"/>
    <property type="evidence" value="ECO:0007669"/>
    <property type="project" value="UniProtKB-KW"/>
</dbReference>
<proteinExistence type="inferred from homology"/>
<evidence type="ECO:0000256" key="3">
    <source>
        <dbReference type="ARBA" id="ARBA00022729"/>
    </source>
</evidence>
<keyword evidence="5" id="KW-0788">Thiol protease</keyword>
<evidence type="ECO:0000313" key="12">
    <source>
        <dbReference type="Proteomes" id="UP001153636"/>
    </source>
</evidence>
<dbReference type="AlphaFoldDB" id="A0A9P0G7K0"/>
<dbReference type="PROSITE" id="PS00639">
    <property type="entry name" value="THIOL_PROTEASE_HIS"/>
    <property type="match status" value="1"/>
</dbReference>